<comment type="subcellular location">
    <subcellularLocation>
        <location evidence="1">Cell membrane</location>
        <topology evidence="1">Multi-pass membrane protein</topology>
    </subcellularLocation>
</comment>
<dbReference type="Pfam" id="PF02705">
    <property type="entry name" value="K_trans"/>
    <property type="match status" value="1"/>
</dbReference>
<dbReference type="GO" id="GO:0005886">
    <property type="term" value="C:plasma membrane"/>
    <property type="evidence" value="ECO:0007669"/>
    <property type="project" value="UniProtKB-SubCell"/>
</dbReference>
<evidence type="ECO:0000313" key="6">
    <source>
        <dbReference type="Proteomes" id="UP000265566"/>
    </source>
</evidence>
<organism evidence="5 6">
    <name type="scientific">Medicago truncatula</name>
    <name type="common">Barrel medic</name>
    <name type="synonym">Medicago tribuloides</name>
    <dbReference type="NCBI Taxonomy" id="3880"/>
    <lineage>
        <taxon>Eukaryota</taxon>
        <taxon>Viridiplantae</taxon>
        <taxon>Streptophyta</taxon>
        <taxon>Embryophyta</taxon>
        <taxon>Tracheophyta</taxon>
        <taxon>Spermatophyta</taxon>
        <taxon>Magnoliopsida</taxon>
        <taxon>eudicotyledons</taxon>
        <taxon>Gunneridae</taxon>
        <taxon>Pentapetalae</taxon>
        <taxon>rosids</taxon>
        <taxon>fabids</taxon>
        <taxon>Fabales</taxon>
        <taxon>Fabaceae</taxon>
        <taxon>Papilionoideae</taxon>
        <taxon>50 kb inversion clade</taxon>
        <taxon>NPAAA clade</taxon>
        <taxon>Hologalegina</taxon>
        <taxon>IRL clade</taxon>
        <taxon>Trifolieae</taxon>
        <taxon>Medicago</taxon>
    </lineage>
</organism>
<feature type="domain" description="K+ potassium transporter integral membrane" evidence="4">
    <location>
        <begin position="13"/>
        <end position="163"/>
    </location>
</feature>
<evidence type="ECO:0000313" key="5">
    <source>
        <dbReference type="EMBL" id="RHN56539.1"/>
    </source>
</evidence>
<dbReference type="GO" id="GO:0015079">
    <property type="term" value="F:potassium ion transmembrane transporter activity"/>
    <property type="evidence" value="ECO:0007669"/>
    <property type="project" value="InterPro"/>
</dbReference>
<dbReference type="InterPro" id="IPR053951">
    <property type="entry name" value="K_trans_N"/>
</dbReference>
<name>A0A396HT70_MEDTR</name>
<feature type="transmembrane region" description="Helical" evidence="3">
    <location>
        <begin position="50"/>
        <end position="71"/>
    </location>
</feature>
<gene>
    <name evidence="5" type="ORF">MtrunA17_Chr5g0430551</name>
</gene>
<dbReference type="PANTHER" id="PTHR30540">
    <property type="entry name" value="OSMOTIC STRESS POTASSIUM TRANSPORTER"/>
    <property type="match status" value="1"/>
</dbReference>
<reference evidence="6" key="1">
    <citation type="journal article" date="2018" name="Nat. Plants">
        <title>Whole-genome landscape of Medicago truncatula symbiotic genes.</title>
        <authorList>
            <person name="Pecrix Y."/>
            <person name="Staton S.E."/>
            <person name="Sallet E."/>
            <person name="Lelandais-Briere C."/>
            <person name="Moreau S."/>
            <person name="Carrere S."/>
            <person name="Blein T."/>
            <person name="Jardinaud M.F."/>
            <person name="Latrasse D."/>
            <person name="Zouine M."/>
            <person name="Zahm M."/>
            <person name="Kreplak J."/>
            <person name="Mayjonade B."/>
            <person name="Satge C."/>
            <person name="Perez M."/>
            <person name="Cauet S."/>
            <person name="Marande W."/>
            <person name="Chantry-Darmon C."/>
            <person name="Lopez-Roques C."/>
            <person name="Bouchez O."/>
            <person name="Berard A."/>
            <person name="Debelle F."/>
            <person name="Munos S."/>
            <person name="Bendahmane A."/>
            <person name="Berges H."/>
            <person name="Niebel A."/>
            <person name="Buitink J."/>
            <person name="Frugier F."/>
            <person name="Benhamed M."/>
            <person name="Crespi M."/>
            <person name="Gouzy J."/>
            <person name="Gamas P."/>
        </authorList>
    </citation>
    <scope>NUCLEOTIDE SEQUENCE [LARGE SCALE GENOMIC DNA]</scope>
    <source>
        <strain evidence="6">cv. Jemalong A17</strain>
    </source>
</reference>
<comment type="caution">
    <text evidence="5">The sequence shown here is derived from an EMBL/GenBank/DDBJ whole genome shotgun (WGS) entry which is preliminary data.</text>
</comment>
<dbReference type="PANTHER" id="PTHR30540:SF14">
    <property type="entry name" value="POTASSIUM TRANSPORTER 1"/>
    <property type="match status" value="1"/>
</dbReference>
<evidence type="ECO:0000259" key="4">
    <source>
        <dbReference type="Pfam" id="PF02705"/>
    </source>
</evidence>
<keyword evidence="3" id="KW-1133">Transmembrane helix</keyword>
<evidence type="ECO:0000256" key="3">
    <source>
        <dbReference type="SAM" id="Phobius"/>
    </source>
</evidence>
<comment type="similarity">
    <text evidence="2">Belongs to the HAK/KUP transporter (TC 2.A.72.3) family.</text>
</comment>
<dbReference type="Gramene" id="rna31955">
    <property type="protein sequence ID" value="RHN56539.1"/>
    <property type="gene ID" value="gene31955"/>
</dbReference>
<proteinExistence type="inferred from homology"/>
<evidence type="ECO:0000256" key="1">
    <source>
        <dbReference type="ARBA" id="ARBA00004651"/>
    </source>
</evidence>
<dbReference type="AlphaFoldDB" id="A0A396HT70"/>
<protein>
    <submittedName>
        <fullName evidence="5">Putative potassium transporter</fullName>
    </submittedName>
</protein>
<keyword evidence="3" id="KW-0472">Membrane</keyword>
<sequence length="186" mass="20346">MSPGHSCANVLTLAYQSLGVVYGDLSTSPLYVYKTSFSGKLSLKEDDEEIFGVLSFIFWIFTIIALFKYVFIVMSADDDGEGGTFALYSLLCRHARLSILPNQQPTDENLSAYSTEDSADTWQSSLLKLFFEKHPRFQKGLLIFVLLGTCMTIGDGVITPAISGSLIGSSPSQLLLLCLLDTSCTL</sequence>
<feature type="transmembrane region" description="Helical" evidence="3">
    <location>
        <begin position="141"/>
        <end position="167"/>
    </location>
</feature>
<accession>A0A396HT70</accession>
<dbReference type="Proteomes" id="UP000265566">
    <property type="component" value="Chromosome 5"/>
</dbReference>
<keyword evidence="3" id="KW-0812">Transmembrane</keyword>
<dbReference type="InterPro" id="IPR003855">
    <property type="entry name" value="K+_transporter"/>
</dbReference>
<dbReference type="EMBL" id="PSQE01000005">
    <property type="protein sequence ID" value="RHN56539.1"/>
    <property type="molecule type" value="Genomic_DNA"/>
</dbReference>
<evidence type="ECO:0000256" key="2">
    <source>
        <dbReference type="ARBA" id="ARBA00008440"/>
    </source>
</evidence>